<dbReference type="RefSeq" id="WP_094661517.1">
    <property type="nucleotide sequence ID" value="NZ_MWWR01000023.1"/>
</dbReference>
<sequence length="196" mass="21538">MATDTAHSAAHSTLVPATHAASRRLTHVTHEAFGPLWSPDSRVLMLGSIPSPASREFGFYYMHPRNRFWPVLAAIFDEPTPQGIDARRDFALRHRIALFDSLVECDIDGASDASIRNPVPADLRPILHGSHIGHIFCTGATSARYFTRLCRPMLDDAGINMPMTRLPSTSPANAAWNLPRLAQAYLPVRDAAESEA</sequence>
<dbReference type="Pfam" id="PF03167">
    <property type="entry name" value="UDG"/>
    <property type="match status" value="1"/>
</dbReference>
<comment type="caution">
    <text evidence="2">The sequence shown here is derived from an EMBL/GenBank/DDBJ whole genome shotgun (WGS) entry which is preliminary data.</text>
</comment>
<accession>A0A261EQC2</accession>
<dbReference type="SMART" id="SM00987">
    <property type="entry name" value="UreE_C"/>
    <property type="match status" value="1"/>
</dbReference>
<organism evidence="2 3">
    <name type="scientific">Pseudoscardovia radai</name>
    <dbReference type="NCBI Taxonomy" id="987066"/>
    <lineage>
        <taxon>Bacteria</taxon>
        <taxon>Bacillati</taxon>
        <taxon>Actinomycetota</taxon>
        <taxon>Actinomycetes</taxon>
        <taxon>Bifidobacteriales</taxon>
        <taxon>Bifidobacteriaceae</taxon>
        <taxon>Pseudoscardovia</taxon>
    </lineage>
</organism>
<evidence type="ECO:0000313" key="2">
    <source>
        <dbReference type="EMBL" id="OZG49044.1"/>
    </source>
</evidence>
<keyword evidence="3" id="KW-1185">Reference proteome</keyword>
<protein>
    <submittedName>
        <fullName evidence="2">DNA-deoxyinosine glycosylase</fullName>
    </submittedName>
</protein>
<proteinExistence type="predicted"/>
<dbReference type="InterPro" id="IPR036895">
    <property type="entry name" value="Uracil-DNA_glycosylase-like_sf"/>
</dbReference>
<dbReference type="Gene3D" id="3.40.470.10">
    <property type="entry name" value="Uracil-DNA glycosylase-like domain"/>
    <property type="match status" value="1"/>
</dbReference>
<dbReference type="OrthoDB" id="9799921at2"/>
<dbReference type="AlphaFoldDB" id="A0A261EQC2"/>
<feature type="domain" description="Uracil-DNA glycosylase-like" evidence="1">
    <location>
        <begin position="35"/>
        <end position="186"/>
    </location>
</feature>
<gene>
    <name evidence="2" type="ORF">PSRA_1729</name>
</gene>
<evidence type="ECO:0000313" key="3">
    <source>
        <dbReference type="Proteomes" id="UP000216725"/>
    </source>
</evidence>
<reference evidence="2 3" key="1">
    <citation type="journal article" date="2017" name="BMC Genomics">
        <title>Comparative genomic and phylogenomic analyses of the Bifidobacteriaceae family.</title>
        <authorList>
            <person name="Lugli G.A."/>
            <person name="Milani C."/>
            <person name="Turroni F."/>
            <person name="Duranti S."/>
            <person name="Mancabelli L."/>
            <person name="Mangifesta M."/>
            <person name="Ferrario C."/>
            <person name="Modesto M."/>
            <person name="Mattarelli P."/>
            <person name="Jiri K."/>
            <person name="van Sinderen D."/>
            <person name="Ventura M."/>
        </authorList>
    </citation>
    <scope>NUCLEOTIDE SEQUENCE [LARGE SCALE GENOMIC DNA]</scope>
    <source>
        <strain evidence="2 3">DSM 24742</strain>
    </source>
</reference>
<dbReference type="Proteomes" id="UP000216725">
    <property type="component" value="Unassembled WGS sequence"/>
</dbReference>
<dbReference type="NCBIfam" id="TIGR04274">
    <property type="entry name" value="hypoxanDNAglyco"/>
    <property type="match status" value="1"/>
</dbReference>
<dbReference type="InterPro" id="IPR005122">
    <property type="entry name" value="Uracil-DNA_glycosylase-like"/>
</dbReference>
<name>A0A261EQC2_9BIFI</name>
<dbReference type="CDD" id="cd10032">
    <property type="entry name" value="UDG-F6_HDG"/>
    <property type="match status" value="1"/>
</dbReference>
<dbReference type="SMART" id="SM00986">
    <property type="entry name" value="UDG"/>
    <property type="match status" value="1"/>
</dbReference>
<dbReference type="EMBL" id="MWWR01000023">
    <property type="protein sequence ID" value="OZG49044.1"/>
    <property type="molecule type" value="Genomic_DNA"/>
</dbReference>
<dbReference type="InterPro" id="IPR026353">
    <property type="entry name" value="Hypoxan-DNA_Glyclase"/>
</dbReference>
<dbReference type="SUPFAM" id="SSF52141">
    <property type="entry name" value="Uracil-DNA glycosylase-like"/>
    <property type="match status" value="1"/>
</dbReference>
<evidence type="ECO:0000259" key="1">
    <source>
        <dbReference type="SMART" id="SM00986"/>
    </source>
</evidence>